<dbReference type="InterPro" id="IPR050335">
    <property type="entry name" value="ERT1_acuK_gluconeogen_tf"/>
</dbReference>
<evidence type="ECO:0000256" key="2">
    <source>
        <dbReference type="ARBA" id="ARBA00022833"/>
    </source>
</evidence>
<keyword evidence="4" id="KW-0238">DNA-binding</keyword>
<evidence type="ECO:0000259" key="9">
    <source>
        <dbReference type="PROSITE" id="PS50048"/>
    </source>
</evidence>
<gene>
    <name evidence="10" type="ORF">BD410DRAFT_782266</name>
</gene>
<dbReference type="STRING" id="50990.A0A4Y7QJB0"/>
<organism evidence="10 11">
    <name type="scientific">Rickenella mellea</name>
    <dbReference type="NCBI Taxonomy" id="50990"/>
    <lineage>
        <taxon>Eukaryota</taxon>
        <taxon>Fungi</taxon>
        <taxon>Dikarya</taxon>
        <taxon>Basidiomycota</taxon>
        <taxon>Agaricomycotina</taxon>
        <taxon>Agaricomycetes</taxon>
        <taxon>Hymenochaetales</taxon>
        <taxon>Rickenellaceae</taxon>
        <taxon>Rickenella</taxon>
    </lineage>
</organism>
<evidence type="ECO:0000256" key="6">
    <source>
        <dbReference type="ARBA" id="ARBA00023242"/>
    </source>
</evidence>
<dbReference type="SMART" id="SM00066">
    <property type="entry name" value="GAL4"/>
    <property type="match status" value="1"/>
</dbReference>
<keyword evidence="5" id="KW-0804">Transcription</keyword>
<keyword evidence="3" id="KW-0805">Transcription regulation</keyword>
<dbReference type="PROSITE" id="PS50048">
    <property type="entry name" value="ZN2_CY6_FUNGAL_2"/>
    <property type="match status" value="1"/>
</dbReference>
<dbReference type="GO" id="GO:0000981">
    <property type="term" value="F:DNA-binding transcription factor activity, RNA polymerase II-specific"/>
    <property type="evidence" value="ECO:0007669"/>
    <property type="project" value="InterPro"/>
</dbReference>
<accession>A0A4Y7QJB0</accession>
<evidence type="ECO:0000256" key="4">
    <source>
        <dbReference type="ARBA" id="ARBA00023125"/>
    </source>
</evidence>
<dbReference type="Gene3D" id="4.10.240.10">
    <property type="entry name" value="Zn(2)-C6 fungal-type DNA-binding domain"/>
    <property type="match status" value="1"/>
</dbReference>
<protein>
    <recommendedName>
        <fullName evidence="7">Transcription activator of gluconeogenesis ERT1</fullName>
    </recommendedName>
</protein>
<dbReference type="OrthoDB" id="5575144at2759"/>
<dbReference type="AlphaFoldDB" id="A0A4Y7QJB0"/>
<feature type="region of interest" description="Disordered" evidence="8">
    <location>
        <begin position="1"/>
        <end position="41"/>
    </location>
</feature>
<dbReference type="EMBL" id="ML170159">
    <property type="protein sequence ID" value="TDL27192.1"/>
    <property type="molecule type" value="Genomic_DNA"/>
</dbReference>
<dbReference type="PANTHER" id="PTHR47659">
    <property type="entry name" value="ZN(II)2CYS6 TRANSCRIPTION FACTOR (EUROFUNG)-RELATED"/>
    <property type="match status" value="1"/>
</dbReference>
<keyword evidence="6" id="KW-0539">Nucleus</keyword>
<dbReference type="PANTHER" id="PTHR47659:SF7">
    <property type="entry name" value="FUNGAL TRANSCRIPTIONAL REGULATORY PROTEIN, N-TERMINAL DOMAIN-CONTAINING PROTEIN"/>
    <property type="match status" value="1"/>
</dbReference>
<keyword evidence="11" id="KW-1185">Reference proteome</keyword>
<evidence type="ECO:0000256" key="5">
    <source>
        <dbReference type="ARBA" id="ARBA00023163"/>
    </source>
</evidence>
<keyword evidence="2" id="KW-0862">Zinc</keyword>
<feature type="domain" description="Zn(2)-C6 fungal-type" evidence="9">
    <location>
        <begin position="104"/>
        <end position="133"/>
    </location>
</feature>
<evidence type="ECO:0000256" key="7">
    <source>
        <dbReference type="ARBA" id="ARBA00040903"/>
    </source>
</evidence>
<evidence type="ECO:0000313" key="11">
    <source>
        <dbReference type="Proteomes" id="UP000294933"/>
    </source>
</evidence>
<feature type="region of interest" description="Disordered" evidence="8">
    <location>
        <begin position="139"/>
        <end position="168"/>
    </location>
</feature>
<dbReference type="CDD" id="cd00067">
    <property type="entry name" value="GAL4"/>
    <property type="match status" value="1"/>
</dbReference>
<proteinExistence type="predicted"/>
<feature type="compositionally biased region" description="Basic residues" evidence="8">
    <location>
        <begin position="139"/>
        <end position="150"/>
    </location>
</feature>
<sequence length="254" mass="28802">MKAPESVNTLSEDSTNVTDRSSSRIVTENDTVTRGEHPSNTGQKILTFQHSLLLQNEERDTTHPSDLCFTDISFDCDHALSNNVTSFGGLMDAPQSKRRQVKNACTNCQKACKKCDDARPCQRCVKYGLRDECIDSQRKERRRGVKRGPYKKRDGKGNNNEWEPDRSVPFTYDAPPIPEPSYHTDGENHTYPSQAVFYDMDNFQQGQVASSSYKSPYTPAIPQFHIPNQSFDYATGETATDMDRQIEEYGNHDI</sequence>
<keyword evidence="1" id="KW-0479">Metal-binding</keyword>
<dbReference type="InterPro" id="IPR036864">
    <property type="entry name" value="Zn2-C6_fun-type_DNA-bd_sf"/>
</dbReference>
<evidence type="ECO:0000256" key="3">
    <source>
        <dbReference type="ARBA" id="ARBA00023015"/>
    </source>
</evidence>
<dbReference type="SUPFAM" id="SSF57701">
    <property type="entry name" value="Zn2/Cys6 DNA-binding domain"/>
    <property type="match status" value="1"/>
</dbReference>
<dbReference type="GO" id="GO:0003677">
    <property type="term" value="F:DNA binding"/>
    <property type="evidence" value="ECO:0007669"/>
    <property type="project" value="UniProtKB-KW"/>
</dbReference>
<dbReference type="Proteomes" id="UP000294933">
    <property type="component" value="Unassembled WGS sequence"/>
</dbReference>
<dbReference type="GO" id="GO:0008270">
    <property type="term" value="F:zinc ion binding"/>
    <property type="evidence" value="ECO:0007669"/>
    <property type="project" value="InterPro"/>
</dbReference>
<feature type="compositionally biased region" description="Polar residues" evidence="8">
    <location>
        <begin position="1"/>
        <end position="30"/>
    </location>
</feature>
<evidence type="ECO:0000313" key="10">
    <source>
        <dbReference type="EMBL" id="TDL27192.1"/>
    </source>
</evidence>
<reference evidence="10 11" key="1">
    <citation type="submission" date="2018-06" db="EMBL/GenBank/DDBJ databases">
        <title>A transcriptomic atlas of mushroom development highlights an independent origin of complex multicellularity.</title>
        <authorList>
            <consortium name="DOE Joint Genome Institute"/>
            <person name="Krizsan K."/>
            <person name="Almasi E."/>
            <person name="Merenyi Z."/>
            <person name="Sahu N."/>
            <person name="Viragh M."/>
            <person name="Koszo T."/>
            <person name="Mondo S."/>
            <person name="Kiss B."/>
            <person name="Balint B."/>
            <person name="Kues U."/>
            <person name="Barry K."/>
            <person name="Hegedus J.C."/>
            <person name="Henrissat B."/>
            <person name="Johnson J."/>
            <person name="Lipzen A."/>
            <person name="Ohm R."/>
            <person name="Nagy I."/>
            <person name="Pangilinan J."/>
            <person name="Yan J."/>
            <person name="Xiong Y."/>
            <person name="Grigoriev I.V."/>
            <person name="Hibbett D.S."/>
            <person name="Nagy L.G."/>
        </authorList>
    </citation>
    <scope>NUCLEOTIDE SEQUENCE [LARGE SCALE GENOMIC DNA]</scope>
    <source>
        <strain evidence="10 11">SZMC22713</strain>
    </source>
</reference>
<evidence type="ECO:0000256" key="1">
    <source>
        <dbReference type="ARBA" id="ARBA00022723"/>
    </source>
</evidence>
<dbReference type="VEuPathDB" id="FungiDB:BD410DRAFT_782266"/>
<evidence type="ECO:0000256" key="8">
    <source>
        <dbReference type="SAM" id="MobiDB-lite"/>
    </source>
</evidence>
<name>A0A4Y7QJB0_9AGAM</name>
<dbReference type="InterPro" id="IPR001138">
    <property type="entry name" value="Zn2Cys6_DnaBD"/>
</dbReference>